<keyword evidence="2" id="KW-0479">Metal-binding</keyword>
<dbReference type="EMBL" id="DRYK01000029">
    <property type="protein sequence ID" value="HHP67576.1"/>
    <property type="molecule type" value="Genomic_DNA"/>
</dbReference>
<organism evidence="7">
    <name type="scientific">Thermogladius calderae</name>
    <dbReference type="NCBI Taxonomy" id="1200300"/>
    <lineage>
        <taxon>Archaea</taxon>
        <taxon>Thermoproteota</taxon>
        <taxon>Thermoprotei</taxon>
        <taxon>Desulfurococcales</taxon>
        <taxon>Desulfurococcaceae</taxon>
        <taxon>Thermogladius</taxon>
    </lineage>
</organism>
<dbReference type="Pfam" id="PF12838">
    <property type="entry name" value="Fer4_7"/>
    <property type="match status" value="1"/>
</dbReference>
<sequence length="149" mass="16943">MVLSTIVKSIEYMLKRPYTRLVPAKSKPFKTERLRGAHILDMSKCTGCSMCQLVCPANAIDMVEVEGNYPQNPRRRFPRIDLHKCTYCGLCVEYCPFNALYMTSITGFELYTRDKKTTLKTPLELSKGDPSLITVRREMLAVKEVKPGG</sequence>
<dbReference type="AlphaFoldDB" id="A0A7J3XY33"/>
<name>A0A7J3XY33_9CREN</name>
<keyword evidence="5" id="KW-0411">Iron-sulfur</keyword>
<dbReference type="PROSITE" id="PS00198">
    <property type="entry name" value="4FE4S_FER_1"/>
    <property type="match status" value="1"/>
</dbReference>
<keyword evidence="1" id="KW-0004">4Fe-4S</keyword>
<protein>
    <submittedName>
        <fullName evidence="7">4Fe-4S dicluster domain-containing protein</fullName>
    </submittedName>
</protein>
<comment type="caution">
    <text evidence="7">The sequence shown here is derived from an EMBL/GenBank/DDBJ whole genome shotgun (WGS) entry which is preliminary data.</text>
</comment>
<keyword evidence="4" id="KW-0408">Iron</keyword>
<dbReference type="SUPFAM" id="SSF54862">
    <property type="entry name" value="4Fe-4S ferredoxins"/>
    <property type="match status" value="1"/>
</dbReference>
<dbReference type="PROSITE" id="PS51379">
    <property type="entry name" value="4FE4S_FER_2"/>
    <property type="match status" value="2"/>
</dbReference>
<accession>A0A7J3XY33</accession>
<feature type="domain" description="4Fe-4S ferredoxin-type" evidence="6">
    <location>
        <begin position="36"/>
        <end position="65"/>
    </location>
</feature>
<reference evidence="7" key="1">
    <citation type="journal article" date="2020" name="mSystems">
        <title>Genome- and Community-Level Interaction Insights into Carbon Utilization and Element Cycling Functions of Hydrothermarchaeota in Hydrothermal Sediment.</title>
        <authorList>
            <person name="Zhou Z."/>
            <person name="Liu Y."/>
            <person name="Xu W."/>
            <person name="Pan J."/>
            <person name="Luo Z.H."/>
            <person name="Li M."/>
        </authorList>
    </citation>
    <scope>NUCLEOTIDE SEQUENCE [LARGE SCALE GENOMIC DNA]</scope>
    <source>
        <strain evidence="7">SpSt-110</strain>
    </source>
</reference>
<dbReference type="InterPro" id="IPR017896">
    <property type="entry name" value="4Fe4S_Fe-S-bd"/>
</dbReference>
<dbReference type="PANTHER" id="PTHR10849">
    <property type="entry name" value="NADH DEHYDROGENASE UBIQUINONE IRON-SULFUR PROTEIN 8, MITOCHONDRIAL"/>
    <property type="match status" value="1"/>
</dbReference>
<dbReference type="GO" id="GO:0003954">
    <property type="term" value="F:NADH dehydrogenase activity"/>
    <property type="evidence" value="ECO:0007669"/>
    <property type="project" value="TreeGrafter"/>
</dbReference>
<evidence type="ECO:0000256" key="5">
    <source>
        <dbReference type="ARBA" id="ARBA00023014"/>
    </source>
</evidence>
<dbReference type="PANTHER" id="PTHR10849:SF35">
    <property type="entry name" value="FORMATE HYDROGENLYASE SUBUNIT 6-RELATED"/>
    <property type="match status" value="1"/>
</dbReference>
<gene>
    <name evidence="7" type="ORF">ENM60_02125</name>
</gene>
<evidence type="ECO:0000256" key="2">
    <source>
        <dbReference type="ARBA" id="ARBA00022723"/>
    </source>
</evidence>
<keyword evidence="3" id="KW-0677">Repeat</keyword>
<dbReference type="Gene3D" id="3.30.70.3270">
    <property type="match status" value="1"/>
</dbReference>
<proteinExistence type="predicted"/>
<dbReference type="GO" id="GO:0046872">
    <property type="term" value="F:metal ion binding"/>
    <property type="evidence" value="ECO:0007669"/>
    <property type="project" value="UniProtKB-KW"/>
</dbReference>
<dbReference type="GO" id="GO:0016020">
    <property type="term" value="C:membrane"/>
    <property type="evidence" value="ECO:0007669"/>
    <property type="project" value="InterPro"/>
</dbReference>
<evidence type="ECO:0000259" key="6">
    <source>
        <dbReference type="PROSITE" id="PS51379"/>
    </source>
</evidence>
<evidence type="ECO:0000313" key="7">
    <source>
        <dbReference type="EMBL" id="HHP67576.1"/>
    </source>
</evidence>
<evidence type="ECO:0000256" key="4">
    <source>
        <dbReference type="ARBA" id="ARBA00023004"/>
    </source>
</evidence>
<dbReference type="InterPro" id="IPR010226">
    <property type="entry name" value="NADH_quinone_OxRdtase_chainI"/>
</dbReference>
<dbReference type="InterPro" id="IPR017900">
    <property type="entry name" value="4Fe4S_Fe_S_CS"/>
</dbReference>
<evidence type="ECO:0000256" key="3">
    <source>
        <dbReference type="ARBA" id="ARBA00022737"/>
    </source>
</evidence>
<evidence type="ECO:0000256" key="1">
    <source>
        <dbReference type="ARBA" id="ARBA00022485"/>
    </source>
</evidence>
<feature type="domain" description="4Fe-4S ferredoxin-type" evidence="6">
    <location>
        <begin position="76"/>
        <end position="105"/>
    </location>
</feature>
<dbReference type="GO" id="GO:0009060">
    <property type="term" value="P:aerobic respiration"/>
    <property type="evidence" value="ECO:0007669"/>
    <property type="project" value="TreeGrafter"/>
</dbReference>
<dbReference type="GO" id="GO:0051539">
    <property type="term" value="F:4 iron, 4 sulfur cluster binding"/>
    <property type="evidence" value="ECO:0007669"/>
    <property type="project" value="UniProtKB-KW"/>
</dbReference>